<name>A0A1G1ZN19_9BACT</name>
<proteinExistence type="predicted"/>
<dbReference type="PANTHER" id="PTHR11669">
    <property type="entry name" value="REPLICATION FACTOR C / DNA POLYMERASE III GAMMA-TAU SUBUNIT"/>
    <property type="match status" value="1"/>
</dbReference>
<evidence type="ECO:0000313" key="2">
    <source>
        <dbReference type="Proteomes" id="UP000178517"/>
    </source>
</evidence>
<dbReference type="AlphaFoldDB" id="A0A1G1ZN19"/>
<dbReference type="PANTHER" id="PTHR11669:SF0">
    <property type="entry name" value="PROTEIN STICHEL-LIKE 2"/>
    <property type="match status" value="1"/>
</dbReference>
<dbReference type="Gene3D" id="3.40.50.300">
    <property type="entry name" value="P-loop containing nucleotide triphosphate hydrolases"/>
    <property type="match status" value="1"/>
</dbReference>
<dbReference type="GO" id="GO:0006261">
    <property type="term" value="P:DNA-templated DNA replication"/>
    <property type="evidence" value="ECO:0007669"/>
    <property type="project" value="TreeGrafter"/>
</dbReference>
<protein>
    <recommendedName>
        <fullName evidence="3">DNA polymerase III subunit delta</fullName>
    </recommendedName>
</protein>
<dbReference type="STRING" id="1798406.A3A04_00355"/>
<evidence type="ECO:0000313" key="1">
    <source>
        <dbReference type="EMBL" id="OGY65809.1"/>
    </source>
</evidence>
<dbReference type="SUPFAM" id="SSF52540">
    <property type="entry name" value="P-loop containing nucleoside triphosphate hydrolases"/>
    <property type="match status" value="1"/>
</dbReference>
<gene>
    <name evidence="1" type="ORF">A3A04_00355</name>
</gene>
<reference evidence="1 2" key="1">
    <citation type="journal article" date="2016" name="Nat. Commun.">
        <title>Thousands of microbial genomes shed light on interconnected biogeochemical processes in an aquifer system.</title>
        <authorList>
            <person name="Anantharaman K."/>
            <person name="Brown C.T."/>
            <person name="Hug L.A."/>
            <person name="Sharon I."/>
            <person name="Castelle C.J."/>
            <person name="Probst A.J."/>
            <person name="Thomas B.C."/>
            <person name="Singh A."/>
            <person name="Wilkins M.J."/>
            <person name="Karaoz U."/>
            <person name="Brodie E.L."/>
            <person name="Williams K.H."/>
            <person name="Hubbard S.S."/>
            <person name="Banfield J.F."/>
        </authorList>
    </citation>
    <scope>NUCLEOTIDE SEQUENCE [LARGE SCALE GENOMIC DNA]</scope>
</reference>
<organism evidence="1 2">
    <name type="scientific">Candidatus Harrisonbacteria bacterium RIFCSPLOWO2_01_FULL_40_28</name>
    <dbReference type="NCBI Taxonomy" id="1798406"/>
    <lineage>
        <taxon>Bacteria</taxon>
        <taxon>Candidatus Harrisoniibacteriota</taxon>
    </lineage>
</organism>
<dbReference type="Proteomes" id="UP000178517">
    <property type="component" value="Unassembled WGS sequence"/>
</dbReference>
<dbReference type="EMBL" id="MHJI01000012">
    <property type="protein sequence ID" value="OGY65809.1"/>
    <property type="molecule type" value="Genomic_DNA"/>
</dbReference>
<dbReference type="InterPro" id="IPR050238">
    <property type="entry name" value="DNA_Rep/Repair_Clamp_Loader"/>
</dbReference>
<sequence length="247" mass="28588">MSFSLEIEEKLKKLVRTSELSHAYLLWGNNATLVNDLAGSFVNYIHKEEWSPIKKDEALSDVLFIFPNTDRIIGINEVRRIKEFVSQKSAYGTHRIVLVEGSECMTQEAQNAILKSVEDPLQSSLFIMTADHLDRLMTPLLSRLFKIYISSSYASLLSEYKKREYIAQSVSDFLKKPPATSEMIKAIVEKEDDMDYFLSILILELRKDIIKNHASLREVLTRVRFMKQFNTNKKLQMEAISQKIHYA</sequence>
<dbReference type="Pfam" id="PF13177">
    <property type="entry name" value="DNA_pol3_delta2"/>
    <property type="match status" value="1"/>
</dbReference>
<comment type="caution">
    <text evidence="1">The sequence shown here is derived from an EMBL/GenBank/DDBJ whole genome shotgun (WGS) entry which is preliminary data.</text>
</comment>
<accession>A0A1G1ZN19</accession>
<evidence type="ECO:0008006" key="3">
    <source>
        <dbReference type="Google" id="ProtNLM"/>
    </source>
</evidence>
<dbReference type="InterPro" id="IPR027417">
    <property type="entry name" value="P-loop_NTPase"/>
</dbReference>